<reference evidence="2 3" key="1">
    <citation type="submission" date="2017-03" db="EMBL/GenBank/DDBJ databases">
        <title>Genome of the blue death feigning beetle - Asbolus verrucosus.</title>
        <authorList>
            <person name="Rider S.D."/>
        </authorList>
    </citation>
    <scope>NUCLEOTIDE SEQUENCE [LARGE SCALE GENOMIC DNA]</scope>
    <source>
        <strain evidence="2">Butters</strain>
        <tissue evidence="2">Head and leg muscle</tissue>
    </source>
</reference>
<feature type="non-terminal residue" evidence="2">
    <location>
        <position position="203"/>
    </location>
</feature>
<dbReference type="EMBL" id="QDEB01009067">
    <property type="protein sequence ID" value="RZC42333.1"/>
    <property type="molecule type" value="Genomic_DNA"/>
</dbReference>
<accession>A0A482WD24</accession>
<sequence>MFIYLRIDEFSFCCSGSEFTVTNIDADELRKSQRKKKGSAPQILIQQSSSTYGSQDSDDDEDEASTPSGENTDRNPMSLFSISSESLDQLGSREKYLQSTFESMSGAETELTPGKTSISSKFLTRSTDINMAAINAVKQTKSDPEAALKRQMLHKRIADTKKKLESVSNASRALSSQIVPNLKFVLKLCMVSDMYRVSQQCVK</sequence>
<evidence type="ECO:0000313" key="2">
    <source>
        <dbReference type="EMBL" id="RZC42333.1"/>
    </source>
</evidence>
<dbReference type="OrthoDB" id="6154712at2759"/>
<evidence type="ECO:0000313" key="3">
    <source>
        <dbReference type="Proteomes" id="UP000292052"/>
    </source>
</evidence>
<name>A0A482WD24_ASBVE</name>
<protein>
    <submittedName>
        <fullName evidence="2">Uncharacterized protein</fullName>
    </submittedName>
</protein>
<keyword evidence="3" id="KW-1185">Reference proteome</keyword>
<gene>
    <name evidence="2" type="ORF">BDFB_014172</name>
</gene>
<evidence type="ECO:0000256" key="1">
    <source>
        <dbReference type="SAM" id="MobiDB-lite"/>
    </source>
</evidence>
<dbReference type="Proteomes" id="UP000292052">
    <property type="component" value="Unassembled WGS sequence"/>
</dbReference>
<feature type="compositionally biased region" description="Polar residues" evidence="1">
    <location>
        <begin position="44"/>
        <end position="53"/>
    </location>
</feature>
<feature type="region of interest" description="Disordered" evidence="1">
    <location>
        <begin position="31"/>
        <end position="78"/>
    </location>
</feature>
<dbReference type="AlphaFoldDB" id="A0A482WD24"/>
<comment type="caution">
    <text evidence="2">The sequence shown here is derived from an EMBL/GenBank/DDBJ whole genome shotgun (WGS) entry which is preliminary data.</text>
</comment>
<feature type="compositionally biased region" description="Polar residues" evidence="1">
    <location>
        <begin position="65"/>
        <end position="78"/>
    </location>
</feature>
<proteinExistence type="predicted"/>
<organism evidence="2 3">
    <name type="scientific">Asbolus verrucosus</name>
    <name type="common">Desert ironclad beetle</name>
    <dbReference type="NCBI Taxonomy" id="1661398"/>
    <lineage>
        <taxon>Eukaryota</taxon>
        <taxon>Metazoa</taxon>
        <taxon>Ecdysozoa</taxon>
        <taxon>Arthropoda</taxon>
        <taxon>Hexapoda</taxon>
        <taxon>Insecta</taxon>
        <taxon>Pterygota</taxon>
        <taxon>Neoptera</taxon>
        <taxon>Endopterygota</taxon>
        <taxon>Coleoptera</taxon>
        <taxon>Polyphaga</taxon>
        <taxon>Cucujiformia</taxon>
        <taxon>Tenebrionidae</taxon>
        <taxon>Pimeliinae</taxon>
        <taxon>Asbolus</taxon>
    </lineage>
</organism>